<gene>
    <name evidence="2" type="ORF">TWF694_009901</name>
</gene>
<feature type="region of interest" description="Disordered" evidence="1">
    <location>
        <begin position="201"/>
        <end position="221"/>
    </location>
</feature>
<evidence type="ECO:0000313" key="2">
    <source>
        <dbReference type="EMBL" id="KAK6539698.1"/>
    </source>
</evidence>
<evidence type="ECO:0000256" key="1">
    <source>
        <dbReference type="SAM" id="MobiDB-lite"/>
    </source>
</evidence>
<proteinExistence type="predicted"/>
<accession>A0AAV9XCQ5</accession>
<comment type="caution">
    <text evidence="2">The sequence shown here is derived from an EMBL/GenBank/DDBJ whole genome shotgun (WGS) entry which is preliminary data.</text>
</comment>
<keyword evidence="3" id="KW-1185">Reference proteome</keyword>
<reference evidence="2 3" key="1">
    <citation type="submission" date="2019-10" db="EMBL/GenBank/DDBJ databases">
        <authorList>
            <person name="Palmer J.M."/>
        </authorList>
    </citation>
    <scope>NUCLEOTIDE SEQUENCE [LARGE SCALE GENOMIC DNA]</scope>
    <source>
        <strain evidence="2 3">TWF694</strain>
    </source>
</reference>
<dbReference type="AlphaFoldDB" id="A0AAV9XCQ5"/>
<sequence>MPLALHTFLAPRKPEFFPPLPGLPAYNSISSSTSHTAPSLFEDLHLEDDIIFDEVFLDIMGLNEAAQPRHVEPLHNYPRKESIVAPLFHSRRKASLANCLAVAPPNSTFELKNIDRLRQTRSKSISSPSAYYRTNKPLPLLPPSNGNIKAEFQVGGWSGLAAAASPGNVNFTNYSMPRKMSTPNAMNRFFGLSSVSGNSAFPVTIPQSPQSPKQSNGPSSL</sequence>
<evidence type="ECO:0000313" key="3">
    <source>
        <dbReference type="Proteomes" id="UP001365542"/>
    </source>
</evidence>
<organism evidence="2 3">
    <name type="scientific">Orbilia ellipsospora</name>
    <dbReference type="NCBI Taxonomy" id="2528407"/>
    <lineage>
        <taxon>Eukaryota</taxon>
        <taxon>Fungi</taxon>
        <taxon>Dikarya</taxon>
        <taxon>Ascomycota</taxon>
        <taxon>Pezizomycotina</taxon>
        <taxon>Orbiliomycetes</taxon>
        <taxon>Orbiliales</taxon>
        <taxon>Orbiliaceae</taxon>
        <taxon>Orbilia</taxon>
    </lineage>
</organism>
<name>A0AAV9XCQ5_9PEZI</name>
<dbReference type="EMBL" id="JAVHJO010000006">
    <property type="protein sequence ID" value="KAK6539698.1"/>
    <property type="molecule type" value="Genomic_DNA"/>
</dbReference>
<dbReference type="Proteomes" id="UP001365542">
    <property type="component" value="Unassembled WGS sequence"/>
</dbReference>
<protein>
    <submittedName>
        <fullName evidence="2">Uncharacterized protein</fullName>
    </submittedName>
</protein>